<dbReference type="Gene3D" id="3.30.420.10">
    <property type="entry name" value="Ribonuclease H-like superfamily/Ribonuclease H"/>
    <property type="match status" value="1"/>
</dbReference>
<dbReference type="STRING" id="28885.EI16_10145"/>
<dbReference type="InterPro" id="IPR002121">
    <property type="entry name" value="HRDC_dom"/>
</dbReference>
<dbReference type="Gene3D" id="1.10.150.80">
    <property type="entry name" value="HRDC domain"/>
    <property type="match status" value="1"/>
</dbReference>
<dbReference type="GO" id="GO:0003676">
    <property type="term" value="F:nucleic acid binding"/>
    <property type="evidence" value="ECO:0007669"/>
    <property type="project" value="InterPro"/>
</dbReference>
<dbReference type="CDD" id="cd06142">
    <property type="entry name" value="RNaseD_exo"/>
    <property type="match status" value="1"/>
</dbReference>
<dbReference type="GO" id="GO:0000166">
    <property type="term" value="F:nucleotide binding"/>
    <property type="evidence" value="ECO:0007669"/>
    <property type="project" value="InterPro"/>
</dbReference>
<dbReference type="InterPro" id="IPR044876">
    <property type="entry name" value="HRDC_dom_sf"/>
</dbReference>
<dbReference type="InterPro" id="IPR006292">
    <property type="entry name" value="RNase_D"/>
</dbReference>
<dbReference type="NCBIfam" id="TIGR01388">
    <property type="entry name" value="rnd"/>
    <property type="match status" value="1"/>
</dbReference>
<dbReference type="Proteomes" id="UP000027341">
    <property type="component" value="Unassembled WGS sequence"/>
</dbReference>
<keyword evidence="5" id="KW-0269">Exonuclease</keyword>
<evidence type="ECO:0000256" key="2">
    <source>
        <dbReference type="ARBA" id="ARBA00022694"/>
    </source>
</evidence>
<evidence type="ECO:0000313" key="8">
    <source>
        <dbReference type="Proteomes" id="UP000027341"/>
    </source>
</evidence>
<dbReference type="InterPro" id="IPR036397">
    <property type="entry name" value="RNaseH_sf"/>
</dbReference>
<organism evidence="7 8">
    <name type="scientific">Hydrogenovibrio marinus</name>
    <dbReference type="NCBI Taxonomy" id="28885"/>
    <lineage>
        <taxon>Bacteria</taxon>
        <taxon>Pseudomonadati</taxon>
        <taxon>Pseudomonadota</taxon>
        <taxon>Gammaproteobacteria</taxon>
        <taxon>Thiotrichales</taxon>
        <taxon>Piscirickettsiaceae</taxon>
        <taxon>Hydrogenovibrio</taxon>
    </lineage>
</organism>
<dbReference type="PANTHER" id="PTHR47649:SF1">
    <property type="entry name" value="RIBONUCLEASE D"/>
    <property type="match status" value="1"/>
</dbReference>
<dbReference type="PANTHER" id="PTHR47649">
    <property type="entry name" value="RIBONUCLEASE D"/>
    <property type="match status" value="1"/>
</dbReference>
<keyword evidence="2" id="KW-0819">tRNA processing</keyword>
<dbReference type="GO" id="GO:0008033">
    <property type="term" value="P:tRNA processing"/>
    <property type="evidence" value="ECO:0007669"/>
    <property type="project" value="UniProtKB-KW"/>
</dbReference>
<evidence type="ECO:0000256" key="4">
    <source>
        <dbReference type="ARBA" id="ARBA00022801"/>
    </source>
</evidence>
<keyword evidence="3" id="KW-0540">Nuclease</keyword>
<feature type="domain" description="HRDC" evidence="6">
    <location>
        <begin position="211"/>
        <end position="291"/>
    </location>
</feature>
<dbReference type="SMART" id="SM00474">
    <property type="entry name" value="35EXOc"/>
    <property type="match status" value="1"/>
</dbReference>
<dbReference type="SUPFAM" id="SSF47819">
    <property type="entry name" value="HRDC-like"/>
    <property type="match status" value="1"/>
</dbReference>
<dbReference type="GO" id="GO:0033890">
    <property type="term" value="F:ribonuclease D activity"/>
    <property type="evidence" value="ECO:0007669"/>
    <property type="project" value="InterPro"/>
</dbReference>
<keyword evidence="8" id="KW-1185">Reference proteome</keyword>
<evidence type="ECO:0000259" key="6">
    <source>
        <dbReference type="PROSITE" id="PS50967"/>
    </source>
</evidence>
<dbReference type="SUPFAM" id="SSF53098">
    <property type="entry name" value="Ribonuclease H-like"/>
    <property type="match status" value="1"/>
</dbReference>
<evidence type="ECO:0000256" key="1">
    <source>
        <dbReference type="ARBA" id="ARBA00022490"/>
    </source>
</evidence>
<dbReference type="PROSITE" id="PS50967">
    <property type="entry name" value="HRDC"/>
    <property type="match status" value="1"/>
</dbReference>
<name>A0A066ZWF3_HYDMR</name>
<dbReference type="AlphaFoldDB" id="A0A066ZWF3"/>
<sequence>MQYQYLTQTNDLVQFCNSLCEQTEWVAIDTEFVRKDTYYPELSLIQIQSNLGAAAIIDPLSIDDLEPLWKILDNPDILKVFHSARQDLEVLYQVAGRLPQSIFDTQIAAVFLGYGDLVGLAKIVEAELGVQLPKDQTRTNWNQRPLSEEQLAYAFDDVYYLAPLYEKIYGRLTPEQLDVLSEDFAALLDINLYQIQPEKAGEKIKSGRHLKPKYMAICYALAEWRELYAQKNNEPKRWVLSDDALVAIAKRPPKTAQALYKVPNIKASSVKSYGDEWISIIDEIFAHPEYWPEKLDTPPPPTPQEEVLLTLAHAFCQQVALNYNIQLPNLAAKSQLLELIRDPQTPQFVGWRRLLVEQPLQKIFHTESCLKVNNGHLSL</sequence>
<comment type="caution">
    <text evidence="7">The sequence shown here is derived from an EMBL/GenBank/DDBJ whole genome shotgun (WGS) entry which is preliminary data.</text>
</comment>
<proteinExistence type="predicted"/>
<accession>A0A066ZWF3</accession>
<protein>
    <recommendedName>
        <fullName evidence="6">HRDC domain-containing protein</fullName>
    </recommendedName>
</protein>
<keyword evidence="4" id="KW-0378">Hydrolase</keyword>
<dbReference type="Pfam" id="PF00570">
    <property type="entry name" value="HRDC"/>
    <property type="match status" value="1"/>
</dbReference>
<gene>
    <name evidence="7" type="ORF">EI16_10145</name>
</gene>
<dbReference type="InterPro" id="IPR051086">
    <property type="entry name" value="RNase_D-like"/>
</dbReference>
<dbReference type="InterPro" id="IPR010997">
    <property type="entry name" value="HRDC-like_sf"/>
</dbReference>
<dbReference type="InterPro" id="IPR002562">
    <property type="entry name" value="3'-5'_exonuclease_dom"/>
</dbReference>
<reference evidence="7 8" key="1">
    <citation type="submission" date="2014-04" db="EMBL/GenBank/DDBJ databases">
        <title>Draft genome sequence of Hydrogenovibrio marinus MH-110, a model organism for aerobic H2 metabolism.</title>
        <authorList>
            <person name="Cha H.J."/>
            <person name="Jo B.H."/>
            <person name="Hwang B.H."/>
        </authorList>
    </citation>
    <scope>NUCLEOTIDE SEQUENCE [LARGE SCALE GENOMIC DNA]</scope>
    <source>
        <strain evidence="7 8">MH-110</strain>
    </source>
</reference>
<evidence type="ECO:0000313" key="7">
    <source>
        <dbReference type="EMBL" id="KDN96604.1"/>
    </source>
</evidence>
<dbReference type="EMBL" id="JMIU01000001">
    <property type="protein sequence ID" value="KDN96604.1"/>
    <property type="molecule type" value="Genomic_DNA"/>
</dbReference>
<dbReference type="Pfam" id="PF01612">
    <property type="entry name" value="DNA_pol_A_exo1"/>
    <property type="match status" value="1"/>
</dbReference>
<keyword evidence="1" id="KW-0963">Cytoplasm</keyword>
<evidence type="ECO:0000256" key="5">
    <source>
        <dbReference type="ARBA" id="ARBA00022839"/>
    </source>
</evidence>
<dbReference type="RefSeq" id="WP_029913104.1">
    <property type="nucleotide sequence ID" value="NZ_AP020335.1"/>
</dbReference>
<dbReference type="GO" id="GO:0008408">
    <property type="term" value="F:3'-5' exonuclease activity"/>
    <property type="evidence" value="ECO:0007669"/>
    <property type="project" value="InterPro"/>
</dbReference>
<dbReference type="InterPro" id="IPR012337">
    <property type="entry name" value="RNaseH-like_sf"/>
</dbReference>
<evidence type="ECO:0000256" key="3">
    <source>
        <dbReference type="ARBA" id="ARBA00022722"/>
    </source>
</evidence>